<dbReference type="EMBL" id="SLVM01000017">
    <property type="protein sequence ID" value="TCM82090.1"/>
    <property type="molecule type" value="Genomic_DNA"/>
</dbReference>
<name>A0A4R1YSB4_9RHOB</name>
<organism evidence="1 2">
    <name type="scientific">Rhodovulum steppense</name>
    <dbReference type="NCBI Taxonomy" id="540251"/>
    <lineage>
        <taxon>Bacteria</taxon>
        <taxon>Pseudomonadati</taxon>
        <taxon>Pseudomonadota</taxon>
        <taxon>Alphaproteobacteria</taxon>
        <taxon>Rhodobacterales</taxon>
        <taxon>Paracoccaceae</taxon>
        <taxon>Rhodovulum</taxon>
    </lineage>
</organism>
<keyword evidence="2" id="KW-1185">Reference proteome</keyword>
<comment type="caution">
    <text evidence="1">The sequence shown here is derived from an EMBL/GenBank/DDBJ whole genome shotgun (WGS) entry which is preliminary data.</text>
</comment>
<dbReference type="PANTHER" id="PTHR42685:SF22">
    <property type="entry name" value="CONDITIONED MEDIUM FACTOR RECEPTOR 1"/>
    <property type="match status" value="1"/>
</dbReference>
<dbReference type="Pfam" id="PF05834">
    <property type="entry name" value="Lycopene_cycl"/>
    <property type="match status" value="1"/>
</dbReference>
<protein>
    <submittedName>
        <fullName evidence="1">Flavin-dependent dehydrogenase</fullName>
    </submittedName>
</protein>
<proteinExistence type="predicted"/>
<gene>
    <name evidence="1" type="ORF">EV216_11762</name>
</gene>
<dbReference type="PRINTS" id="PR00469">
    <property type="entry name" value="PNDRDTASEII"/>
</dbReference>
<dbReference type="RefSeq" id="WP_132695824.1">
    <property type="nucleotide sequence ID" value="NZ_SLVM01000017.1"/>
</dbReference>
<dbReference type="Proteomes" id="UP000295277">
    <property type="component" value="Unassembled WGS sequence"/>
</dbReference>
<dbReference type="InterPro" id="IPR050407">
    <property type="entry name" value="Geranylgeranyl_reductase"/>
</dbReference>
<reference evidence="1 2" key="1">
    <citation type="submission" date="2019-03" db="EMBL/GenBank/DDBJ databases">
        <title>Genomic Encyclopedia of Type Strains, Phase IV (KMG-IV): sequencing the most valuable type-strain genomes for metagenomic binning, comparative biology and taxonomic classification.</title>
        <authorList>
            <person name="Goeker M."/>
        </authorList>
    </citation>
    <scope>NUCLEOTIDE SEQUENCE [LARGE SCALE GENOMIC DNA]</scope>
    <source>
        <strain evidence="1 2">DSM 21153</strain>
    </source>
</reference>
<accession>A0A4R1YSB4</accession>
<dbReference type="AlphaFoldDB" id="A0A4R1YSB4"/>
<sequence>MTQTHDLIVLGGGPAGAVAAWLAARDGLDIVLIDPCTAEDRIEGMSPRLHRWLDGQGLLAGFAGLVGPLSRISHWAAQPTNGNAEWIVHRPALDTHLRQAAVAAGARLIPGTARVEATGPEGVTIHLDGGARLTARQVFDARGRKAHAGIRDMRRAPATLSISGWAAADRAAPRGVRVVPIAQGWLWIAQGWPGRAWVQFVTDAQGDAPPGARFAAAIAAATETASLPALQPEGPLVIRDCAPALPPFTGDLAVLAIGDAAAAGDPLSGHGQFWAVSGALSATAVRRSLAARPGPETEALARRFLADRLTETFLHQARVGREFARQVADHADAPFWVRRRDFPDDLPLHPQGNGFRIDRAVVVADNLLEEREILRTPATPAGIAWFGTIPAAEAWRALQDRVPLPDLVARWGKAAEHLPDFLMQEAAPPY</sequence>
<dbReference type="InterPro" id="IPR036188">
    <property type="entry name" value="FAD/NAD-bd_sf"/>
</dbReference>
<dbReference type="SUPFAM" id="SSF51905">
    <property type="entry name" value="FAD/NAD(P)-binding domain"/>
    <property type="match status" value="1"/>
</dbReference>
<evidence type="ECO:0000313" key="1">
    <source>
        <dbReference type="EMBL" id="TCM82090.1"/>
    </source>
</evidence>
<evidence type="ECO:0000313" key="2">
    <source>
        <dbReference type="Proteomes" id="UP000295277"/>
    </source>
</evidence>
<dbReference type="PANTHER" id="PTHR42685">
    <property type="entry name" value="GERANYLGERANYL DIPHOSPHATE REDUCTASE"/>
    <property type="match status" value="1"/>
</dbReference>
<dbReference type="OrthoDB" id="9799983at2"/>
<dbReference type="Gene3D" id="3.50.50.60">
    <property type="entry name" value="FAD/NAD(P)-binding domain"/>
    <property type="match status" value="1"/>
</dbReference>